<protein>
    <submittedName>
        <fullName evidence="3">Outer membrane protein beta-barrel domain-containing protein</fullName>
    </submittedName>
</protein>
<dbReference type="STRING" id="702745.SAMN05421818_11322"/>
<dbReference type="AlphaFoldDB" id="A0A1G8EXT0"/>
<evidence type="ECO:0000313" key="4">
    <source>
        <dbReference type="Proteomes" id="UP000243588"/>
    </source>
</evidence>
<evidence type="ECO:0000259" key="2">
    <source>
        <dbReference type="Pfam" id="PF13568"/>
    </source>
</evidence>
<sequence length="265" mass="30764">MKKLLVIIIVLLTSSNSFGQWVFGRNPIINKPDWDKQRVHWGYYLGFNSYDFKFDYDKNFYDKLQEYEEKQGTPSDYTEIQVTSNIGFNVGLVGNLRIMEYIDLRFEPGLYYTKRELRYPSAIINEYFHSQGIANPSTNELNNTSVKSVSSTYIHFPLLLKFSSKRIGNIKPYVLGGASLDLNLSSNHKVDSDNFEGVWRMKNWTANYELGVGIDIYFEYFKFSPSIRGVFGIGDELKRDNKNSPWTGDITSMKTRGLFVNFTFH</sequence>
<name>A0A1G8EXT0_9FLAO</name>
<dbReference type="EMBL" id="FNDQ01000013">
    <property type="protein sequence ID" value="SDH74685.1"/>
    <property type="molecule type" value="Genomic_DNA"/>
</dbReference>
<dbReference type="Proteomes" id="UP000243588">
    <property type="component" value="Unassembled WGS sequence"/>
</dbReference>
<dbReference type="RefSeq" id="WP_090408907.1">
    <property type="nucleotide sequence ID" value="NZ_FNDQ01000013.1"/>
</dbReference>
<accession>A0A1G8EXT0</accession>
<keyword evidence="1" id="KW-0732">Signal</keyword>
<feature type="signal peptide" evidence="1">
    <location>
        <begin position="1"/>
        <end position="19"/>
    </location>
</feature>
<dbReference type="Pfam" id="PF13568">
    <property type="entry name" value="OMP_b-brl_2"/>
    <property type="match status" value="1"/>
</dbReference>
<proteinExistence type="predicted"/>
<feature type="domain" description="Outer membrane protein beta-barrel" evidence="2">
    <location>
        <begin position="37"/>
        <end position="237"/>
    </location>
</feature>
<dbReference type="InterPro" id="IPR025665">
    <property type="entry name" value="Beta-barrel_OMP_2"/>
</dbReference>
<evidence type="ECO:0000256" key="1">
    <source>
        <dbReference type="SAM" id="SignalP"/>
    </source>
</evidence>
<feature type="chain" id="PRO_5017413586" evidence="1">
    <location>
        <begin position="20"/>
        <end position="265"/>
    </location>
</feature>
<reference evidence="4" key="1">
    <citation type="submission" date="2016-10" db="EMBL/GenBank/DDBJ databases">
        <authorList>
            <person name="Varghese N."/>
            <person name="Submissions S."/>
        </authorList>
    </citation>
    <scope>NUCLEOTIDE SEQUENCE [LARGE SCALE GENOMIC DNA]</scope>
    <source>
        <strain evidence="4">DSM 23313</strain>
    </source>
</reference>
<organism evidence="3 4">
    <name type="scientific">Myroides phaeus</name>
    <dbReference type="NCBI Taxonomy" id="702745"/>
    <lineage>
        <taxon>Bacteria</taxon>
        <taxon>Pseudomonadati</taxon>
        <taxon>Bacteroidota</taxon>
        <taxon>Flavobacteriia</taxon>
        <taxon>Flavobacteriales</taxon>
        <taxon>Flavobacteriaceae</taxon>
        <taxon>Myroides</taxon>
    </lineage>
</organism>
<keyword evidence="4" id="KW-1185">Reference proteome</keyword>
<gene>
    <name evidence="3" type="ORF">SAMN05421818_11322</name>
</gene>
<evidence type="ECO:0000313" key="3">
    <source>
        <dbReference type="EMBL" id="SDH74685.1"/>
    </source>
</evidence>